<gene>
    <name evidence="2" type="ORF">XELAEV_18038836mg</name>
</gene>
<proteinExistence type="predicted"/>
<protein>
    <submittedName>
        <fullName evidence="2">Uncharacterized protein</fullName>
    </submittedName>
</protein>
<organism evidence="2 3">
    <name type="scientific">Xenopus laevis</name>
    <name type="common">African clawed frog</name>
    <dbReference type="NCBI Taxonomy" id="8355"/>
    <lineage>
        <taxon>Eukaryota</taxon>
        <taxon>Metazoa</taxon>
        <taxon>Chordata</taxon>
        <taxon>Craniata</taxon>
        <taxon>Vertebrata</taxon>
        <taxon>Euteleostomi</taxon>
        <taxon>Amphibia</taxon>
        <taxon>Batrachia</taxon>
        <taxon>Anura</taxon>
        <taxon>Pipoidea</taxon>
        <taxon>Pipidae</taxon>
        <taxon>Xenopodinae</taxon>
        <taxon>Xenopus</taxon>
        <taxon>Xenopus</taxon>
    </lineage>
</organism>
<feature type="compositionally biased region" description="Low complexity" evidence="1">
    <location>
        <begin position="33"/>
        <end position="50"/>
    </location>
</feature>
<dbReference type="AlphaFoldDB" id="A0A974C6P8"/>
<feature type="region of interest" description="Disordered" evidence="1">
    <location>
        <begin position="33"/>
        <end position="87"/>
    </location>
</feature>
<dbReference type="Proteomes" id="UP000694892">
    <property type="component" value="Chromosome 8L"/>
</dbReference>
<evidence type="ECO:0000256" key="1">
    <source>
        <dbReference type="SAM" id="MobiDB-lite"/>
    </source>
</evidence>
<reference evidence="3" key="1">
    <citation type="journal article" date="2016" name="Nature">
        <title>Genome evolution in the allotetraploid frog Xenopus laevis.</title>
        <authorList>
            <person name="Session A.M."/>
            <person name="Uno Y."/>
            <person name="Kwon T."/>
            <person name="Chapman J.A."/>
            <person name="Toyoda A."/>
            <person name="Takahashi S."/>
            <person name="Fukui A."/>
            <person name="Hikosaka A."/>
            <person name="Suzuki A."/>
            <person name="Kondo M."/>
            <person name="van Heeringen S.J."/>
            <person name="Quigley I."/>
            <person name="Heinz S."/>
            <person name="Ogino H."/>
            <person name="Ochi H."/>
            <person name="Hellsten U."/>
            <person name="Lyons J.B."/>
            <person name="Simakov O."/>
            <person name="Putnam N."/>
            <person name="Stites J."/>
            <person name="Kuroki Y."/>
            <person name="Tanaka T."/>
            <person name="Michiue T."/>
            <person name="Watanabe M."/>
            <person name="Bogdanovic O."/>
            <person name="Lister R."/>
            <person name="Georgiou G."/>
            <person name="Paranjpe S.S."/>
            <person name="van Kruijsbergen I."/>
            <person name="Shu S."/>
            <person name="Carlson J."/>
            <person name="Kinoshita T."/>
            <person name="Ohta Y."/>
            <person name="Mawaribuchi S."/>
            <person name="Jenkins J."/>
            <person name="Grimwood J."/>
            <person name="Schmutz J."/>
            <person name="Mitros T."/>
            <person name="Mozaffari S.V."/>
            <person name="Suzuki Y."/>
            <person name="Haramoto Y."/>
            <person name="Yamamoto T.S."/>
            <person name="Takagi C."/>
            <person name="Heald R."/>
            <person name="Miller K."/>
            <person name="Haudenschild C."/>
            <person name="Kitzman J."/>
            <person name="Nakayama T."/>
            <person name="Izutsu Y."/>
            <person name="Robert J."/>
            <person name="Fortriede J."/>
            <person name="Burns K."/>
            <person name="Lotay V."/>
            <person name="Karimi K."/>
            <person name="Yasuoka Y."/>
            <person name="Dichmann D.S."/>
            <person name="Flajnik M.F."/>
            <person name="Houston D.W."/>
            <person name="Shendure J."/>
            <person name="DuPasquier L."/>
            <person name="Vize P.D."/>
            <person name="Zorn A.M."/>
            <person name="Ito M."/>
            <person name="Marcotte E.M."/>
            <person name="Wallingford J.B."/>
            <person name="Ito Y."/>
            <person name="Asashima M."/>
            <person name="Ueno N."/>
            <person name="Matsuda Y."/>
            <person name="Veenstra G.J."/>
            <person name="Fujiyama A."/>
            <person name="Harland R.M."/>
            <person name="Taira M."/>
            <person name="Rokhsar D.S."/>
        </authorList>
    </citation>
    <scope>NUCLEOTIDE SEQUENCE [LARGE SCALE GENOMIC DNA]</scope>
    <source>
        <strain evidence="3">J</strain>
    </source>
</reference>
<evidence type="ECO:0000313" key="2">
    <source>
        <dbReference type="EMBL" id="OCT67538.1"/>
    </source>
</evidence>
<sequence length="106" mass="11444">MADSLEAQVRERLRQQGSGWVDQLLAELIPPLAEALTGRSRTAARRTAAGHARRSRPPSRVSPSPPRQKTRNAARKPTATTATRRSAAAAITQLQGVLRQTQAIGN</sequence>
<accession>A0A974C6P8</accession>
<evidence type="ECO:0000313" key="3">
    <source>
        <dbReference type="Proteomes" id="UP000694892"/>
    </source>
</evidence>
<dbReference type="EMBL" id="CM004480">
    <property type="protein sequence ID" value="OCT67538.1"/>
    <property type="molecule type" value="Genomic_DNA"/>
</dbReference>
<feature type="compositionally biased region" description="Low complexity" evidence="1">
    <location>
        <begin position="75"/>
        <end position="87"/>
    </location>
</feature>
<name>A0A974C6P8_XENLA</name>